<proteinExistence type="predicted"/>
<evidence type="ECO:0000313" key="2">
    <source>
        <dbReference type="Proteomes" id="UP000245956"/>
    </source>
</evidence>
<organism evidence="1 2">
    <name type="scientific">Purpureocillium lilacinum</name>
    <name type="common">Paecilomyces lilacinus</name>
    <dbReference type="NCBI Taxonomy" id="33203"/>
    <lineage>
        <taxon>Eukaryota</taxon>
        <taxon>Fungi</taxon>
        <taxon>Dikarya</taxon>
        <taxon>Ascomycota</taxon>
        <taxon>Pezizomycotina</taxon>
        <taxon>Sordariomycetes</taxon>
        <taxon>Hypocreomycetidae</taxon>
        <taxon>Hypocreales</taxon>
        <taxon>Ophiocordycipitaceae</taxon>
        <taxon>Purpureocillium</taxon>
    </lineage>
</organism>
<dbReference type="AlphaFoldDB" id="A0A2U3E2U9"/>
<protein>
    <submittedName>
        <fullName evidence="1">Uncharacterized protein</fullName>
    </submittedName>
</protein>
<comment type="caution">
    <text evidence="1">The sequence shown here is derived from an EMBL/GenBank/DDBJ whole genome shotgun (WGS) entry which is preliminary data.</text>
</comment>
<accession>A0A2U3E2U9</accession>
<dbReference type="EMBL" id="LCWV01000014">
    <property type="protein sequence ID" value="PWI68806.1"/>
    <property type="molecule type" value="Genomic_DNA"/>
</dbReference>
<reference evidence="1 2" key="1">
    <citation type="journal article" date="2016" name="Front. Microbiol.">
        <title>Genome and transcriptome sequences reveal the specific parasitism of the nematophagous Purpureocillium lilacinum 36-1.</title>
        <authorList>
            <person name="Xie J."/>
            <person name="Li S."/>
            <person name="Mo C."/>
            <person name="Xiao X."/>
            <person name="Peng D."/>
            <person name="Wang G."/>
            <person name="Xiao Y."/>
        </authorList>
    </citation>
    <scope>NUCLEOTIDE SEQUENCE [LARGE SCALE GENOMIC DNA]</scope>
    <source>
        <strain evidence="1 2">36-1</strain>
    </source>
</reference>
<name>A0A2U3E2U9_PURLI</name>
<sequence>MTSFILPPRHSTTGPRKRSAYCSVLTHVVRAAADAHEALELFGALVRGETAHGLSSFDPHVGESACHLRATMMWEVYRACSRENQMVSADGSARLVDGVDAAAAHFALLRKSAELACAKLSIGRASPGVVGLGNRDDTPENIVRIAAESACREHASDRGNGTLRMNGHLLAPSSSMKLHDAQSYPPAWNLRDTDILVRFIVYSYVLSKYKAFSIHDGGVACRLRPELACKHGRHLIEKFWDSTNREYKEAKPSPVVLEFAALQTWMSELSCAWVRRLSTRVSTDMLHARQALFSLLARDSVRVSAKGMAATACFPTYLLVRDFWARSNCGIILVDRHFCPKGFHYNLLTVRLRHRPGRRQHERGLPAPVHWDVEETSLERLSEADDNEPHIIVVGNSINGSSADYLTRLLASGTSSRLSRLHHDDACAEAAAHARKLRAADHERLAKASLAAHPSYCIELEDRPNEPDIIHDLLEQAGQSNSIDAFRHMWERSAAELGELGGGQESLRMFCWQHVFADTKRGLAEMLRNWVATGTLLSCLVEGGDQRPKLS</sequence>
<gene>
    <name evidence="1" type="ORF">PCL_01895</name>
</gene>
<evidence type="ECO:0000313" key="1">
    <source>
        <dbReference type="EMBL" id="PWI68806.1"/>
    </source>
</evidence>
<dbReference type="Proteomes" id="UP000245956">
    <property type="component" value="Unassembled WGS sequence"/>
</dbReference>